<organism evidence="1 2">
    <name type="scientific">Musa troglodytarum</name>
    <name type="common">fe'i banana</name>
    <dbReference type="NCBI Taxonomy" id="320322"/>
    <lineage>
        <taxon>Eukaryota</taxon>
        <taxon>Viridiplantae</taxon>
        <taxon>Streptophyta</taxon>
        <taxon>Embryophyta</taxon>
        <taxon>Tracheophyta</taxon>
        <taxon>Spermatophyta</taxon>
        <taxon>Magnoliopsida</taxon>
        <taxon>Liliopsida</taxon>
        <taxon>Zingiberales</taxon>
        <taxon>Musaceae</taxon>
        <taxon>Musa</taxon>
    </lineage>
</organism>
<dbReference type="OrthoDB" id="432719at2759"/>
<gene>
    <name evidence="1" type="ORF">MUK42_05942</name>
</gene>
<name>A0A9E7KDN8_9LILI</name>
<dbReference type="AlphaFoldDB" id="A0A9E7KDN8"/>
<reference evidence="1" key="1">
    <citation type="submission" date="2022-05" db="EMBL/GenBank/DDBJ databases">
        <title>The Musa troglodytarum L. genome provides insights into the mechanism of non-climacteric behaviour and enrichment of carotenoids.</title>
        <authorList>
            <person name="Wang J."/>
        </authorList>
    </citation>
    <scope>NUCLEOTIDE SEQUENCE</scope>
    <source>
        <tissue evidence="1">Leaf</tissue>
    </source>
</reference>
<dbReference type="Proteomes" id="UP001055439">
    <property type="component" value="Chromosome 7"/>
</dbReference>
<evidence type="ECO:0000313" key="1">
    <source>
        <dbReference type="EMBL" id="URE16538.1"/>
    </source>
</evidence>
<accession>A0A9E7KDN8</accession>
<sequence>MPKTSRCILKGIIEIQRLSDMEHMARACVLIAVDGAIYRAFAVSDSSRPEAGIPSCGMVICFDWATATAMARDAEIKQGLADYRSRGRKAEGTKDLQWISSPFYRINLVGIAGHPQLELGSSHLRHP</sequence>
<dbReference type="EMBL" id="CP097509">
    <property type="protein sequence ID" value="URE16538.1"/>
    <property type="molecule type" value="Genomic_DNA"/>
</dbReference>
<keyword evidence="2" id="KW-1185">Reference proteome</keyword>
<protein>
    <submittedName>
        <fullName evidence="1">Uncharacterized protein</fullName>
    </submittedName>
</protein>
<proteinExistence type="predicted"/>
<evidence type="ECO:0000313" key="2">
    <source>
        <dbReference type="Proteomes" id="UP001055439"/>
    </source>
</evidence>